<reference evidence="4 5" key="1">
    <citation type="submission" date="2021-01" db="EMBL/GenBank/DDBJ databases">
        <title>Carboxyliciviraga sp.nov., isolated from coastal sediments.</title>
        <authorList>
            <person name="Lu D."/>
            <person name="Zhang T."/>
        </authorList>
    </citation>
    <scope>NUCLEOTIDE SEQUENCE [LARGE SCALE GENOMIC DNA]</scope>
    <source>
        <strain evidence="4 5">N1Y132</strain>
    </source>
</reference>
<evidence type="ECO:0000313" key="4">
    <source>
        <dbReference type="EMBL" id="MBK3517806.1"/>
    </source>
</evidence>
<dbReference type="InterPro" id="IPR050492">
    <property type="entry name" value="Bact_metal-bind_prot9"/>
</dbReference>
<comment type="similarity">
    <text evidence="1">Belongs to the bacterial solute-binding protein 9 family.</text>
</comment>
<dbReference type="Gene3D" id="3.40.50.1980">
    <property type="entry name" value="Nitrogenase molybdenum iron protein domain"/>
    <property type="match status" value="2"/>
</dbReference>
<evidence type="ECO:0000256" key="2">
    <source>
        <dbReference type="ARBA" id="ARBA00022448"/>
    </source>
</evidence>
<name>A0ABS1HJF6_9BACT</name>
<dbReference type="Pfam" id="PF01297">
    <property type="entry name" value="ZnuA"/>
    <property type="match status" value="1"/>
</dbReference>
<protein>
    <submittedName>
        <fullName evidence="4">Zinc ABC transporter substrate-binding protein</fullName>
    </submittedName>
</protein>
<dbReference type="PANTHER" id="PTHR42953:SF3">
    <property type="entry name" value="HIGH-AFFINITY ZINC UPTAKE SYSTEM PROTEIN ZNUA"/>
    <property type="match status" value="1"/>
</dbReference>
<dbReference type="InterPro" id="IPR006127">
    <property type="entry name" value="ZnuA-like"/>
</dbReference>
<keyword evidence="3" id="KW-0732">Signal</keyword>
<dbReference type="EMBL" id="JAENRR010000022">
    <property type="protein sequence ID" value="MBK3517806.1"/>
    <property type="molecule type" value="Genomic_DNA"/>
</dbReference>
<gene>
    <name evidence="4" type="ORF">JIV24_10725</name>
</gene>
<sequence>MKNLLLVLLACSFFACNVKKENKQSEQPSKPVVSVVNYPLYYFTERIGGAYIDLKYPISEGVDPAYWMPDSESLSILQRSDVLFTNGANYAKWLSNVSLPERIKFNTTEAVKDRYIEVQEGTAHSHGEGEEHVHTGLAFTTWLDLSIAVKQADAIKDKLIELVPNKKAELISNHKQLVAELSKLDMKLKSISSEKVIIGSHPVYQYLASAYQLHIHSVHFEPDMMPSHKQWHELEHLLHHHPSGLMIWEGEPSDEIKDELKKRNIDVLVFDPCGNVPSEGDFLSVMQANANSLNAKLN</sequence>
<proteinExistence type="inferred from homology"/>
<dbReference type="PANTHER" id="PTHR42953">
    <property type="entry name" value="HIGH-AFFINITY ZINC UPTAKE SYSTEM PROTEIN ZNUA-RELATED"/>
    <property type="match status" value="1"/>
</dbReference>
<dbReference type="Proteomes" id="UP000605676">
    <property type="component" value="Unassembled WGS sequence"/>
</dbReference>
<evidence type="ECO:0000256" key="1">
    <source>
        <dbReference type="ARBA" id="ARBA00011028"/>
    </source>
</evidence>
<keyword evidence="5" id="KW-1185">Reference proteome</keyword>
<evidence type="ECO:0000313" key="5">
    <source>
        <dbReference type="Proteomes" id="UP000605676"/>
    </source>
</evidence>
<dbReference type="PROSITE" id="PS51257">
    <property type="entry name" value="PROKAR_LIPOPROTEIN"/>
    <property type="match status" value="1"/>
</dbReference>
<evidence type="ECO:0000256" key="3">
    <source>
        <dbReference type="ARBA" id="ARBA00022729"/>
    </source>
</evidence>
<dbReference type="SUPFAM" id="SSF53807">
    <property type="entry name" value="Helical backbone' metal receptor"/>
    <property type="match status" value="1"/>
</dbReference>
<keyword evidence="2" id="KW-0813">Transport</keyword>
<comment type="caution">
    <text evidence="4">The sequence shown here is derived from an EMBL/GenBank/DDBJ whole genome shotgun (WGS) entry which is preliminary data.</text>
</comment>
<accession>A0ABS1HJF6</accession>
<organism evidence="4 5">
    <name type="scientific">Carboxylicivirga marina</name>
    <dbReference type="NCBI Taxonomy" id="2800988"/>
    <lineage>
        <taxon>Bacteria</taxon>
        <taxon>Pseudomonadati</taxon>
        <taxon>Bacteroidota</taxon>
        <taxon>Bacteroidia</taxon>
        <taxon>Marinilabiliales</taxon>
        <taxon>Marinilabiliaceae</taxon>
        <taxon>Carboxylicivirga</taxon>
    </lineage>
</organism>
<dbReference type="RefSeq" id="WP_200465036.1">
    <property type="nucleotide sequence ID" value="NZ_JAENRR010000022.1"/>
</dbReference>